<dbReference type="PANTHER" id="PTHR35130">
    <property type="entry name" value="MEDIATOR OF RNA POLYMERASE II TRANSCRIPTION SUBUNIT 16"/>
    <property type="match status" value="1"/>
</dbReference>
<dbReference type="GO" id="GO:0006355">
    <property type="term" value="P:regulation of DNA-templated transcription"/>
    <property type="evidence" value="ECO:0007669"/>
    <property type="project" value="InterPro"/>
</dbReference>
<dbReference type="Proteomes" id="UP001058974">
    <property type="component" value="Chromosome 3"/>
</dbReference>
<sequence length="263" mass="29944">MDFPQICRYFSVVAWCGIMNAISYASEACISDPSSILSPSFWIHVHIVIPERPTECAVFDVISDSPRDPIQFIKYVSMSGGIIFQLLQSGYQRCPCIGGFHPNQVFLPIQSQYLRKTLLHQQLTLQLQQQSQAQLTHRDVPEHLMHGQSKLNPSRDNLLDQQEQVQAQQLSMALSQQLGLDGERHFGRSWPTNETRQLARNPSNHQLGHSAGFNNQRGLYDPSSMMFERSSPVSVKGRESLERRRYMHPTDQRGSSSFHHTPA</sequence>
<comment type="caution">
    <text evidence="2">The sequence shown here is derived from an EMBL/GenBank/DDBJ whole genome shotgun (WGS) entry which is preliminary data.</text>
</comment>
<feature type="compositionally biased region" description="Polar residues" evidence="1">
    <location>
        <begin position="200"/>
        <end position="217"/>
    </location>
</feature>
<proteinExistence type="predicted"/>
<accession>A0A9D4XWI9</accession>
<organism evidence="2 3">
    <name type="scientific">Pisum sativum</name>
    <name type="common">Garden pea</name>
    <name type="synonym">Lathyrus oleraceus</name>
    <dbReference type="NCBI Taxonomy" id="3888"/>
    <lineage>
        <taxon>Eukaryota</taxon>
        <taxon>Viridiplantae</taxon>
        <taxon>Streptophyta</taxon>
        <taxon>Embryophyta</taxon>
        <taxon>Tracheophyta</taxon>
        <taxon>Spermatophyta</taxon>
        <taxon>Magnoliopsida</taxon>
        <taxon>eudicotyledons</taxon>
        <taxon>Gunneridae</taxon>
        <taxon>Pentapetalae</taxon>
        <taxon>rosids</taxon>
        <taxon>fabids</taxon>
        <taxon>Fabales</taxon>
        <taxon>Fabaceae</taxon>
        <taxon>Papilionoideae</taxon>
        <taxon>50 kb inversion clade</taxon>
        <taxon>NPAAA clade</taxon>
        <taxon>Hologalegina</taxon>
        <taxon>IRL clade</taxon>
        <taxon>Fabeae</taxon>
        <taxon>Lathyrus</taxon>
    </lineage>
</organism>
<dbReference type="Gramene" id="Psat03G0368400-T1">
    <property type="protein sequence ID" value="KAI5428771.1"/>
    <property type="gene ID" value="KIW84_033684"/>
</dbReference>
<feature type="compositionally biased region" description="Polar residues" evidence="1">
    <location>
        <begin position="252"/>
        <end position="263"/>
    </location>
</feature>
<dbReference type="PANTHER" id="PTHR35130:SF1">
    <property type="entry name" value="MEDIATOR OF RNA POLYMERASE II TRANSCRIPTION SUBUNIT 16"/>
    <property type="match status" value="1"/>
</dbReference>
<evidence type="ECO:0000313" key="3">
    <source>
        <dbReference type="Proteomes" id="UP001058974"/>
    </source>
</evidence>
<dbReference type="GO" id="GO:0016592">
    <property type="term" value="C:mediator complex"/>
    <property type="evidence" value="ECO:0007669"/>
    <property type="project" value="InterPro"/>
</dbReference>
<dbReference type="EMBL" id="JAMSHJ010000003">
    <property type="protein sequence ID" value="KAI5428771.1"/>
    <property type="molecule type" value="Genomic_DNA"/>
</dbReference>
<dbReference type="InterPro" id="IPR038836">
    <property type="entry name" value="MED16"/>
</dbReference>
<name>A0A9D4XWI9_PEA</name>
<feature type="compositionally biased region" description="Basic and acidic residues" evidence="1">
    <location>
        <begin position="236"/>
        <end position="251"/>
    </location>
</feature>
<dbReference type="AlphaFoldDB" id="A0A9D4XWI9"/>
<keyword evidence="3" id="KW-1185">Reference proteome</keyword>
<evidence type="ECO:0000313" key="2">
    <source>
        <dbReference type="EMBL" id="KAI5428771.1"/>
    </source>
</evidence>
<gene>
    <name evidence="2" type="ORF">KIW84_033684</name>
</gene>
<feature type="region of interest" description="Disordered" evidence="1">
    <location>
        <begin position="200"/>
        <end position="263"/>
    </location>
</feature>
<reference evidence="2 3" key="1">
    <citation type="journal article" date="2022" name="Nat. Genet.">
        <title>Improved pea reference genome and pan-genome highlight genomic features and evolutionary characteristics.</title>
        <authorList>
            <person name="Yang T."/>
            <person name="Liu R."/>
            <person name="Luo Y."/>
            <person name="Hu S."/>
            <person name="Wang D."/>
            <person name="Wang C."/>
            <person name="Pandey M.K."/>
            <person name="Ge S."/>
            <person name="Xu Q."/>
            <person name="Li N."/>
            <person name="Li G."/>
            <person name="Huang Y."/>
            <person name="Saxena R.K."/>
            <person name="Ji Y."/>
            <person name="Li M."/>
            <person name="Yan X."/>
            <person name="He Y."/>
            <person name="Liu Y."/>
            <person name="Wang X."/>
            <person name="Xiang C."/>
            <person name="Varshney R.K."/>
            <person name="Ding H."/>
            <person name="Gao S."/>
            <person name="Zong X."/>
        </authorList>
    </citation>
    <scope>NUCLEOTIDE SEQUENCE [LARGE SCALE GENOMIC DNA]</scope>
    <source>
        <strain evidence="2 3">cv. Zhongwan 6</strain>
    </source>
</reference>
<evidence type="ECO:0000256" key="1">
    <source>
        <dbReference type="SAM" id="MobiDB-lite"/>
    </source>
</evidence>
<protein>
    <submittedName>
        <fullName evidence="2">Uncharacterized protein</fullName>
    </submittedName>
</protein>